<protein>
    <recommendedName>
        <fullName evidence="2">Nucleoside phosphorylase domain-containing protein</fullName>
    </recommendedName>
</protein>
<dbReference type="PANTHER" id="PTHR21234:SF43">
    <property type="entry name" value="OS06G0112100 PROTEIN"/>
    <property type="match status" value="1"/>
</dbReference>
<reference evidence="3" key="1">
    <citation type="submission" date="2021-01" db="UniProtKB">
        <authorList>
            <consortium name="EnsemblPlants"/>
        </authorList>
    </citation>
    <scope>IDENTIFICATION</scope>
</reference>
<dbReference type="EnsemblPlants" id="Kaladp0048s0223.1.v1.1">
    <property type="protein sequence ID" value="Kaladp0048s0223.1.v1.1"/>
    <property type="gene ID" value="Kaladp0048s0223.v1.1"/>
</dbReference>
<dbReference type="AlphaFoldDB" id="A0A7N0TX40"/>
<evidence type="ECO:0000256" key="1">
    <source>
        <dbReference type="SAM" id="SignalP"/>
    </source>
</evidence>
<dbReference type="SUPFAM" id="SSF53167">
    <property type="entry name" value="Purine and uridine phosphorylases"/>
    <property type="match status" value="1"/>
</dbReference>
<keyword evidence="1" id="KW-0732">Signal</keyword>
<evidence type="ECO:0000313" key="3">
    <source>
        <dbReference type="EnsemblPlants" id="Kaladp0048s0223.1.v1.1"/>
    </source>
</evidence>
<evidence type="ECO:0000313" key="4">
    <source>
        <dbReference type="Proteomes" id="UP000594263"/>
    </source>
</evidence>
<dbReference type="Pfam" id="PF01048">
    <property type="entry name" value="PNP_UDP_1"/>
    <property type="match status" value="1"/>
</dbReference>
<dbReference type="GO" id="GO:0003824">
    <property type="term" value="F:catalytic activity"/>
    <property type="evidence" value="ECO:0007669"/>
    <property type="project" value="InterPro"/>
</dbReference>
<dbReference type="OMA" id="VMAYPTE"/>
<dbReference type="PANTHER" id="PTHR21234">
    <property type="entry name" value="PURINE NUCLEOSIDE PHOSPHORYLASE"/>
    <property type="match status" value="1"/>
</dbReference>
<dbReference type="Proteomes" id="UP000594263">
    <property type="component" value="Unplaced"/>
</dbReference>
<feature type="chain" id="PRO_5029454744" description="Nucleoside phosphorylase domain-containing protein" evidence="1">
    <location>
        <begin position="21"/>
        <end position="341"/>
    </location>
</feature>
<evidence type="ECO:0000259" key="2">
    <source>
        <dbReference type="Pfam" id="PF01048"/>
    </source>
</evidence>
<name>A0A7N0TX40_KALFE</name>
<dbReference type="InterPro" id="IPR000845">
    <property type="entry name" value="Nucleoside_phosphorylase_d"/>
</dbReference>
<keyword evidence="4" id="KW-1185">Reference proteome</keyword>
<dbReference type="GO" id="GO:0009116">
    <property type="term" value="P:nucleoside metabolic process"/>
    <property type="evidence" value="ECO:0007669"/>
    <property type="project" value="InterPro"/>
</dbReference>
<proteinExistence type="predicted"/>
<organism evidence="3 4">
    <name type="scientific">Kalanchoe fedtschenkoi</name>
    <name type="common">Lavender scallops</name>
    <name type="synonym">South American air plant</name>
    <dbReference type="NCBI Taxonomy" id="63787"/>
    <lineage>
        <taxon>Eukaryota</taxon>
        <taxon>Viridiplantae</taxon>
        <taxon>Streptophyta</taxon>
        <taxon>Embryophyta</taxon>
        <taxon>Tracheophyta</taxon>
        <taxon>Spermatophyta</taxon>
        <taxon>Magnoliopsida</taxon>
        <taxon>eudicotyledons</taxon>
        <taxon>Gunneridae</taxon>
        <taxon>Pentapetalae</taxon>
        <taxon>Saxifragales</taxon>
        <taxon>Crassulaceae</taxon>
        <taxon>Kalanchoe</taxon>
    </lineage>
</organism>
<feature type="signal peptide" evidence="1">
    <location>
        <begin position="1"/>
        <end position="20"/>
    </location>
</feature>
<dbReference type="InterPro" id="IPR035994">
    <property type="entry name" value="Nucleoside_phosphorylase_sf"/>
</dbReference>
<dbReference type="CDD" id="cd09008">
    <property type="entry name" value="MTAN"/>
    <property type="match status" value="1"/>
</dbReference>
<accession>A0A7N0TX40</accession>
<dbReference type="Gramene" id="Kaladp0048s0223.1.v1.1">
    <property type="protein sequence ID" value="Kaladp0048s0223.1.v1.1"/>
    <property type="gene ID" value="Kaladp0048s0223.v1.1"/>
</dbReference>
<feature type="domain" description="Nucleoside phosphorylase" evidence="2">
    <location>
        <begin position="45"/>
        <end position="326"/>
    </location>
</feature>
<sequence length="341" mass="36886">MIVRLVKLVVLLITVHLQLSAQLRPSHPAHDAVRRVNGGIGGPYIGLLMAFPTEEMALVASGLFVPDGDIPWIELAGRRFNVGKIKGVDVIYVMSGELTLNAGMTVQILVDTFDIRGVVHYGIAGSSNSSLNIGDVSIMKYVAFTGSWKWKEYESEASGKVTELKFGDYDLPTKGENLLAKIKFTPQQLYTNGKPMQEVFWLAIELKWYEMAASLKDLELIQCLNETYCLPQKPKVVAGLRGATADIFVDNAAFRDFLFKKLYVSTVDEESSAVVLTCLSNGVPSVVFRGVSDTAGGGGGESRGLTGLSFYSLAAVNAFIVAVEFIALVGSVSDQNTASNI</sequence>
<dbReference type="Gene3D" id="3.40.50.1580">
    <property type="entry name" value="Nucleoside phosphorylase domain"/>
    <property type="match status" value="1"/>
</dbReference>